<keyword evidence="1 8" id="KW-0963">Cytoplasm</keyword>
<feature type="binding site" evidence="8">
    <location>
        <position position="142"/>
    </location>
    <ligand>
        <name>substrate</name>
    </ligand>
</feature>
<feature type="binding site" evidence="8">
    <location>
        <begin position="216"/>
        <end position="222"/>
    </location>
    <ligand>
        <name>ATP</name>
        <dbReference type="ChEBI" id="CHEBI:30616"/>
    </ligand>
</feature>
<dbReference type="InterPro" id="IPR036393">
    <property type="entry name" value="AceGlu_kinase-like_sf"/>
</dbReference>
<dbReference type="GO" id="GO:0005829">
    <property type="term" value="C:cytosol"/>
    <property type="evidence" value="ECO:0007669"/>
    <property type="project" value="TreeGrafter"/>
</dbReference>
<dbReference type="Gene3D" id="2.30.130.10">
    <property type="entry name" value="PUA domain"/>
    <property type="match status" value="1"/>
</dbReference>
<dbReference type="InterPro" id="IPR011529">
    <property type="entry name" value="Glu_5kinase"/>
</dbReference>
<dbReference type="PANTHER" id="PTHR43654:SF1">
    <property type="entry name" value="ISOPENTENYL PHOSPHATE KINASE"/>
    <property type="match status" value="1"/>
</dbReference>
<dbReference type="InterPro" id="IPR001048">
    <property type="entry name" value="Asp/Glu/Uridylate_kinase"/>
</dbReference>
<keyword evidence="4 8" id="KW-0808">Transferase</keyword>
<keyword evidence="7 8" id="KW-0067">ATP-binding</keyword>
<evidence type="ECO:0000256" key="8">
    <source>
        <dbReference type="HAMAP-Rule" id="MF_00456"/>
    </source>
</evidence>
<comment type="similarity">
    <text evidence="8">Belongs to the glutamate 5-kinase family.</text>
</comment>
<accession>A0A9E6SU06</accession>
<dbReference type="InterPro" id="IPR005715">
    <property type="entry name" value="Glu_5kinase/COase_Synthase"/>
</dbReference>
<evidence type="ECO:0000313" key="12">
    <source>
        <dbReference type="Proteomes" id="UP000636394"/>
    </source>
</evidence>
<dbReference type="CDD" id="cd21157">
    <property type="entry name" value="PUA_G5K"/>
    <property type="match status" value="1"/>
</dbReference>
<gene>
    <name evidence="8 11" type="primary">proB</name>
    <name evidence="10" type="ORF">GMI68_06980</name>
    <name evidence="11" type="ORF">J7S26_05270</name>
</gene>
<dbReference type="HAMAP" id="MF_00456">
    <property type="entry name" value="ProB"/>
    <property type="match status" value="1"/>
</dbReference>
<dbReference type="PRINTS" id="PR00474">
    <property type="entry name" value="GLU5KINASE"/>
</dbReference>
<evidence type="ECO:0000256" key="5">
    <source>
        <dbReference type="ARBA" id="ARBA00022741"/>
    </source>
</evidence>
<dbReference type="InterPro" id="IPR015947">
    <property type="entry name" value="PUA-like_sf"/>
</dbReference>
<dbReference type="Proteomes" id="UP000636394">
    <property type="component" value="Unassembled WGS sequence"/>
</dbReference>
<dbReference type="InterPro" id="IPR002478">
    <property type="entry name" value="PUA"/>
</dbReference>
<dbReference type="FunFam" id="3.40.1160.10:FF:000018">
    <property type="entry name" value="Glutamate 5-kinase"/>
    <property type="match status" value="1"/>
</dbReference>
<proteinExistence type="inferred from homology"/>
<evidence type="ECO:0000256" key="6">
    <source>
        <dbReference type="ARBA" id="ARBA00022777"/>
    </source>
</evidence>
<feature type="binding site" evidence="8">
    <location>
        <begin position="174"/>
        <end position="175"/>
    </location>
    <ligand>
        <name>ATP</name>
        <dbReference type="ChEBI" id="CHEBI:30616"/>
    </ligand>
</feature>
<keyword evidence="5 8" id="KW-0547">Nucleotide-binding</keyword>
<comment type="catalytic activity">
    <reaction evidence="8">
        <text>L-glutamate + ATP = L-glutamyl 5-phosphate + ADP</text>
        <dbReference type="Rhea" id="RHEA:14877"/>
        <dbReference type="ChEBI" id="CHEBI:29985"/>
        <dbReference type="ChEBI" id="CHEBI:30616"/>
        <dbReference type="ChEBI" id="CHEBI:58274"/>
        <dbReference type="ChEBI" id="CHEBI:456216"/>
        <dbReference type="EC" id="2.7.2.11"/>
    </reaction>
</comment>
<protein>
    <recommendedName>
        <fullName evidence="8">Glutamate 5-kinase</fullName>
        <ecNumber evidence="8">2.7.2.11</ecNumber>
    </recommendedName>
    <alternativeName>
        <fullName evidence="8">Gamma-glutamyl kinase</fullName>
        <shortName evidence="8">GK</shortName>
    </alternativeName>
</protein>
<dbReference type="GO" id="GO:0005524">
    <property type="term" value="F:ATP binding"/>
    <property type="evidence" value="ECO:0007669"/>
    <property type="project" value="UniProtKB-KW"/>
</dbReference>
<dbReference type="Gene3D" id="3.40.1160.10">
    <property type="entry name" value="Acetylglutamate kinase-like"/>
    <property type="match status" value="1"/>
</dbReference>
<evidence type="ECO:0000259" key="9">
    <source>
        <dbReference type="SMART" id="SM00359"/>
    </source>
</evidence>
<keyword evidence="3 8" id="KW-0641">Proline biosynthesis</keyword>
<dbReference type="Pfam" id="PF00696">
    <property type="entry name" value="AA_kinase"/>
    <property type="match status" value="1"/>
</dbReference>
<sequence length="378" mass="39769">METHASHTSGIVVVKIGSSTLTTSESSIDYAFIDALADQIASVRELGFSPIIVTSAAIACGLEALGIHKRPTDMPSLQAAASVGQSALSTAYAEAFARRGMLTSTVLLTRRDTADRTAYLHARDTLHRLVDLGVVPIVNENDTVSVEQIRFGDNDTLAALTAVLVGAGLVVILSDIDGLYDANPATHADAKLLSKVEVIGPEVIAMAGGVGSAVGSGGMVTKIKAAQVLMVAGIPMAICQGRRPNVIVDAVRGCDVGTLFSPRRSPHDVSPKKLWLALGDATRGSLVVDAGARRALVERGSSLLVVGVSEVEGRFEEGDIVDIKDASGHVFARGRVRAGSDEIELGLGRTRDYLRANHLLSHLADRSLVHRDELVVFE</sequence>
<name>A0A9E6SU06_9ACTN</name>
<feature type="domain" description="PUA" evidence="9">
    <location>
        <begin position="284"/>
        <end position="358"/>
    </location>
</feature>
<evidence type="ECO:0000256" key="4">
    <source>
        <dbReference type="ARBA" id="ARBA00022679"/>
    </source>
</evidence>
<dbReference type="PROSITE" id="PS00902">
    <property type="entry name" value="GLUTAMATE_5_KINASE"/>
    <property type="match status" value="1"/>
</dbReference>
<dbReference type="PANTHER" id="PTHR43654">
    <property type="entry name" value="GLUTAMATE 5-KINASE"/>
    <property type="match status" value="1"/>
</dbReference>
<dbReference type="PIRSF" id="PIRSF000729">
    <property type="entry name" value="GK"/>
    <property type="match status" value="1"/>
</dbReference>
<dbReference type="EC" id="2.7.2.11" evidence="8"/>
<dbReference type="RefSeq" id="WP_165058349.1">
    <property type="nucleotide sequence ID" value="NZ_CP072829.1"/>
</dbReference>
<dbReference type="SUPFAM" id="SSF88697">
    <property type="entry name" value="PUA domain-like"/>
    <property type="match status" value="1"/>
</dbReference>
<keyword evidence="12" id="KW-1185">Reference proteome</keyword>
<dbReference type="Proteomes" id="UP000671910">
    <property type="component" value="Chromosome"/>
</dbReference>
<dbReference type="EMBL" id="CP072829">
    <property type="protein sequence ID" value="QTU83797.1"/>
    <property type="molecule type" value="Genomic_DNA"/>
</dbReference>
<reference evidence="10 12" key="1">
    <citation type="submission" date="2019-11" db="EMBL/GenBank/DDBJ databases">
        <title>Eggerthellaceae novel genus isolated from the rectal contents of marmort.</title>
        <authorList>
            <person name="Zhang G."/>
        </authorList>
    </citation>
    <scope>NUCLEOTIDE SEQUENCE [LARGE SCALE GENOMIC DNA]</scope>
    <source>
        <strain evidence="12">zg-886</strain>
        <strain evidence="10">Zg-886</strain>
    </source>
</reference>
<feature type="binding site" evidence="8">
    <location>
        <position position="55"/>
    </location>
    <ligand>
        <name>substrate</name>
    </ligand>
</feature>
<dbReference type="EMBL" id="WPCR01000008">
    <property type="protein sequence ID" value="NHM14507.1"/>
    <property type="molecule type" value="Genomic_DNA"/>
</dbReference>
<feature type="binding site" evidence="8">
    <location>
        <position position="15"/>
    </location>
    <ligand>
        <name>ATP</name>
        <dbReference type="ChEBI" id="CHEBI:30616"/>
    </ligand>
</feature>
<dbReference type="GO" id="GO:0003723">
    <property type="term" value="F:RNA binding"/>
    <property type="evidence" value="ECO:0007669"/>
    <property type="project" value="InterPro"/>
</dbReference>
<dbReference type="InterPro" id="IPR041739">
    <property type="entry name" value="G5K_ProB"/>
</dbReference>
<dbReference type="NCBIfam" id="TIGR01027">
    <property type="entry name" value="proB"/>
    <property type="match status" value="1"/>
</dbReference>
<evidence type="ECO:0000256" key="7">
    <source>
        <dbReference type="ARBA" id="ARBA00022840"/>
    </source>
</evidence>
<comment type="function">
    <text evidence="8">Catalyzes the transfer of a phosphate group to glutamate to form L-glutamate 5-phosphate.</text>
</comment>
<dbReference type="Pfam" id="PF01472">
    <property type="entry name" value="PUA"/>
    <property type="match status" value="1"/>
</dbReference>
<evidence type="ECO:0000256" key="2">
    <source>
        <dbReference type="ARBA" id="ARBA00022605"/>
    </source>
</evidence>
<keyword evidence="6 8" id="KW-0418">Kinase</keyword>
<comment type="subcellular location">
    <subcellularLocation>
        <location evidence="8">Cytoplasm</location>
    </subcellularLocation>
</comment>
<feature type="binding site" evidence="8">
    <location>
        <position position="154"/>
    </location>
    <ligand>
        <name>substrate</name>
    </ligand>
</feature>
<dbReference type="InterPro" id="IPR001057">
    <property type="entry name" value="Glu/AcGlu_kinase"/>
</dbReference>
<evidence type="ECO:0000256" key="3">
    <source>
        <dbReference type="ARBA" id="ARBA00022650"/>
    </source>
</evidence>
<dbReference type="SUPFAM" id="SSF53633">
    <property type="entry name" value="Carbamate kinase-like"/>
    <property type="match status" value="1"/>
</dbReference>
<dbReference type="GO" id="GO:0004349">
    <property type="term" value="F:glutamate 5-kinase activity"/>
    <property type="evidence" value="ECO:0007669"/>
    <property type="project" value="UniProtKB-UniRule"/>
</dbReference>
<dbReference type="InterPro" id="IPR036974">
    <property type="entry name" value="PUA_sf"/>
</dbReference>
<dbReference type="SMART" id="SM00359">
    <property type="entry name" value="PUA"/>
    <property type="match status" value="1"/>
</dbReference>
<dbReference type="PROSITE" id="PS50890">
    <property type="entry name" value="PUA"/>
    <property type="match status" value="1"/>
</dbReference>
<comment type="pathway">
    <text evidence="8">Amino-acid biosynthesis; L-proline biosynthesis; L-glutamate 5-semialdehyde from L-glutamate: step 1/2.</text>
</comment>
<dbReference type="KEGG" id="ebz:J7S26_05270"/>
<dbReference type="AlphaFoldDB" id="A0A9E6SU06"/>
<reference evidence="11" key="2">
    <citation type="submission" date="2021-04" db="EMBL/GenBank/DDBJ databases">
        <title>Novel species in family Eggerthellaceae.</title>
        <authorList>
            <person name="Zhang G."/>
        </authorList>
    </citation>
    <scope>NUCLEOTIDE SEQUENCE</scope>
    <source>
        <strain evidence="11">Zg-886</strain>
    </source>
</reference>
<organism evidence="11 13">
    <name type="scientific">Xiamenia xianingshaonis</name>
    <dbReference type="NCBI Taxonomy" id="2682776"/>
    <lineage>
        <taxon>Bacteria</taxon>
        <taxon>Bacillati</taxon>
        <taxon>Actinomycetota</taxon>
        <taxon>Coriobacteriia</taxon>
        <taxon>Eggerthellales</taxon>
        <taxon>Eggerthellaceae</taxon>
        <taxon>Xiamenia</taxon>
    </lineage>
</organism>
<dbReference type="InterPro" id="IPR019797">
    <property type="entry name" value="Glutamate_5-kinase_CS"/>
</dbReference>
<dbReference type="GO" id="GO:0055129">
    <property type="term" value="P:L-proline biosynthetic process"/>
    <property type="evidence" value="ECO:0007669"/>
    <property type="project" value="UniProtKB-UniRule"/>
</dbReference>
<evidence type="ECO:0000313" key="10">
    <source>
        <dbReference type="EMBL" id="NHM14507.1"/>
    </source>
</evidence>
<evidence type="ECO:0000313" key="11">
    <source>
        <dbReference type="EMBL" id="QTU83797.1"/>
    </source>
</evidence>
<dbReference type="CDD" id="cd04242">
    <property type="entry name" value="AAK_G5K_ProB"/>
    <property type="match status" value="1"/>
</dbReference>
<evidence type="ECO:0000313" key="13">
    <source>
        <dbReference type="Proteomes" id="UP000671910"/>
    </source>
</evidence>
<keyword evidence="2 8" id="KW-0028">Amino-acid biosynthesis</keyword>
<evidence type="ECO:0000256" key="1">
    <source>
        <dbReference type="ARBA" id="ARBA00022490"/>
    </source>
</evidence>